<dbReference type="InParanoid" id="A0A0C2WY35"/>
<keyword evidence="2" id="KW-1185">Reference proteome</keyword>
<evidence type="ECO:0000313" key="2">
    <source>
        <dbReference type="Proteomes" id="UP000054549"/>
    </source>
</evidence>
<dbReference type="InterPro" id="IPR036568">
    <property type="entry name" value="GGCT-like_sf"/>
</dbReference>
<dbReference type="CDD" id="cd06661">
    <property type="entry name" value="GGCT_like"/>
    <property type="match status" value="1"/>
</dbReference>
<evidence type="ECO:0008006" key="3">
    <source>
        <dbReference type="Google" id="ProtNLM"/>
    </source>
</evidence>
<dbReference type="InterPro" id="IPR013024">
    <property type="entry name" value="GGCT-like"/>
</dbReference>
<dbReference type="OrthoDB" id="2924818at2759"/>
<name>A0A0C2WY35_AMAMK</name>
<dbReference type="Proteomes" id="UP000054549">
    <property type="component" value="Unassembled WGS sequence"/>
</dbReference>
<evidence type="ECO:0000313" key="1">
    <source>
        <dbReference type="EMBL" id="KIL61308.1"/>
    </source>
</evidence>
<dbReference type="AlphaFoldDB" id="A0A0C2WY35"/>
<dbReference type="SUPFAM" id="SSF110857">
    <property type="entry name" value="Gamma-glutamyl cyclotransferase-like"/>
    <property type="match status" value="1"/>
</dbReference>
<dbReference type="Pfam" id="PF13772">
    <property type="entry name" value="AIG2_2"/>
    <property type="match status" value="1"/>
</dbReference>
<organism evidence="1 2">
    <name type="scientific">Amanita muscaria (strain Koide BX008)</name>
    <dbReference type="NCBI Taxonomy" id="946122"/>
    <lineage>
        <taxon>Eukaryota</taxon>
        <taxon>Fungi</taxon>
        <taxon>Dikarya</taxon>
        <taxon>Basidiomycota</taxon>
        <taxon>Agaricomycotina</taxon>
        <taxon>Agaricomycetes</taxon>
        <taxon>Agaricomycetidae</taxon>
        <taxon>Agaricales</taxon>
        <taxon>Pluteineae</taxon>
        <taxon>Amanitaceae</taxon>
        <taxon>Amanita</taxon>
    </lineage>
</organism>
<dbReference type="Gene3D" id="3.10.490.10">
    <property type="entry name" value="Gamma-glutamyl cyclotransferase-like"/>
    <property type="match status" value="1"/>
</dbReference>
<gene>
    <name evidence="1" type="ORF">M378DRAFT_13610</name>
</gene>
<proteinExistence type="predicted"/>
<dbReference type="HOGENOM" id="CLU_1695039_0_0_1"/>
<dbReference type="STRING" id="946122.A0A0C2WY35"/>
<protein>
    <recommendedName>
        <fullName evidence="3">Gamma-glutamylcyclotransferase</fullName>
    </recommendedName>
</protein>
<reference evidence="1 2" key="1">
    <citation type="submission" date="2014-04" db="EMBL/GenBank/DDBJ databases">
        <title>Evolutionary Origins and Diversification of the Mycorrhizal Mutualists.</title>
        <authorList>
            <consortium name="DOE Joint Genome Institute"/>
            <consortium name="Mycorrhizal Genomics Consortium"/>
            <person name="Kohler A."/>
            <person name="Kuo A."/>
            <person name="Nagy L.G."/>
            <person name="Floudas D."/>
            <person name="Copeland A."/>
            <person name="Barry K.W."/>
            <person name="Cichocki N."/>
            <person name="Veneault-Fourrey C."/>
            <person name="LaButti K."/>
            <person name="Lindquist E.A."/>
            <person name="Lipzen A."/>
            <person name="Lundell T."/>
            <person name="Morin E."/>
            <person name="Murat C."/>
            <person name="Riley R."/>
            <person name="Ohm R."/>
            <person name="Sun H."/>
            <person name="Tunlid A."/>
            <person name="Henrissat B."/>
            <person name="Grigoriev I.V."/>
            <person name="Hibbett D.S."/>
            <person name="Martin F."/>
        </authorList>
    </citation>
    <scope>NUCLEOTIDE SEQUENCE [LARGE SCALE GENOMIC DNA]</scope>
    <source>
        <strain evidence="1 2">Koide BX008</strain>
    </source>
</reference>
<dbReference type="EMBL" id="KN818286">
    <property type="protein sequence ID" value="KIL61308.1"/>
    <property type="molecule type" value="Genomic_DNA"/>
</dbReference>
<sequence>MSGKRVHRCGSIAQLVNDLVNGLSASQPYPSFRRWIINERGYATIVPSEEDDVVYGLLYEITQLNMDELDKYESHYDKVLMDIEDPTAESDETRRILHDTLVYVERKTNEGPPKTEYIYRMNQAIADAVKEGVPKDYIDRYLRKFIPAEPPSLPN</sequence>
<accession>A0A0C2WY35</accession>